<comment type="caution">
    <text evidence="1">The sequence shown here is derived from an EMBL/GenBank/DDBJ whole genome shotgun (WGS) entry which is preliminary data.</text>
</comment>
<proteinExistence type="predicted"/>
<keyword evidence="2" id="KW-1185">Reference proteome</keyword>
<accession>A0ABM9DPF5</accession>
<evidence type="ECO:0000313" key="1">
    <source>
        <dbReference type="EMBL" id="CAH2398508.1"/>
    </source>
</evidence>
<name>A0ABM9DPF5_9HYPH</name>
<organism evidence="1 2">
    <name type="scientific">Mesorhizobium ventifaucium</name>
    <dbReference type="NCBI Taxonomy" id="666020"/>
    <lineage>
        <taxon>Bacteria</taxon>
        <taxon>Pseudomonadati</taxon>
        <taxon>Pseudomonadota</taxon>
        <taxon>Alphaproteobacteria</taxon>
        <taxon>Hyphomicrobiales</taxon>
        <taxon>Phyllobacteriaceae</taxon>
        <taxon>Mesorhizobium</taxon>
    </lineage>
</organism>
<sequence length="55" mass="5733">MSGDTFGRSFMLSDDAHHDAEGLSELLAPSAAESGFATGCTKLAFGRLGARTKRS</sequence>
<reference evidence="1" key="1">
    <citation type="submission" date="2022-03" db="EMBL/GenBank/DDBJ databases">
        <authorList>
            <person name="Brunel B."/>
        </authorList>
    </citation>
    <scope>NUCLEOTIDE SEQUENCE</scope>
    <source>
        <strain evidence="1">STM4922sample</strain>
    </source>
</reference>
<gene>
    <name evidence="1" type="ORF">MES4922_20140</name>
</gene>
<dbReference type="Proteomes" id="UP001152604">
    <property type="component" value="Unassembled WGS sequence"/>
</dbReference>
<evidence type="ECO:0000313" key="2">
    <source>
        <dbReference type="Proteomes" id="UP001152604"/>
    </source>
</evidence>
<dbReference type="EMBL" id="CAKXZS010000012">
    <property type="protein sequence ID" value="CAH2398508.1"/>
    <property type="molecule type" value="Genomic_DNA"/>
</dbReference>
<protein>
    <submittedName>
        <fullName evidence="1">Uncharacterized protein</fullName>
    </submittedName>
</protein>